<feature type="compositionally biased region" description="Acidic residues" evidence="2">
    <location>
        <begin position="101"/>
        <end position="110"/>
    </location>
</feature>
<reference evidence="3 4" key="1">
    <citation type="submission" date="2024-02" db="EMBL/GenBank/DDBJ databases">
        <authorList>
            <person name="Daric V."/>
            <person name="Darras S."/>
        </authorList>
    </citation>
    <scope>NUCLEOTIDE SEQUENCE [LARGE SCALE GENOMIC DNA]</scope>
</reference>
<feature type="region of interest" description="Disordered" evidence="2">
    <location>
        <begin position="74"/>
        <end position="121"/>
    </location>
</feature>
<dbReference type="Proteomes" id="UP001642483">
    <property type="component" value="Unassembled WGS sequence"/>
</dbReference>
<accession>A0ABP0FCC2</accession>
<evidence type="ECO:0008006" key="5">
    <source>
        <dbReference type="Google" id="ProtNLM"/>
    </source>
</evidence>
<comment type="caution">
    <text evidence="3">The sequence shown here is derived from an EMBL/GenBank/DDBJ whole genome shotgun (WGS) entry which is preliminary data.</text>
</comment>
<feature type="compositionally biased region" description="Polar residues" evidence="2">
    <location>
        <begin position="24"/>
        <end position="34"/>
    </location>
</feature>
<keyword evidence="4" id="KW-1185">Reference proteome</keyword>
<dbReference type="EMBL" id="CAWYQH010000024">
    <property type="protein sequence ID" value="CAK8675962.1"/>
    <property type="molecule type" value="Genomic_DNA"/>
</dbReference>
<evidence type="ECO:0000256" key="2">
    <source>
        <dbReference type="SAM" id="MobiDB-lite"/>
    </source>
</evidence>
<feature type="compositionally biased region" description="Basic and acidic residues" evidence="2">
    <location>
        <begin position="39"/>
        <end position="51"/>
    </location>
</feature>
<sequence length="443" mass="50761">MGKIKKNRLKASGGPTSNKHHTDLAQSITSTDDTPISAARREKERYKQVESDIVDDKLTRKILESARKQQDELEELVATESTPSKGTHSKKVQLGKKAGVDSDEDDDDEWPALGNGENLGSAFSNEKEFTIDREDEKALEAFMNPNPPARRTLADVIMDKITEKQSDVHTLLPDVENIMPDMDPRIVEVYRDVKTILQKYRSGKLPKAFKVIPHLRNWEEVLYITDPDSWSAAAMYQATRIFASNMNAHMAQRFYFLVLLPRIRDDIQYYKRLNFHLYMALKKTLFKPSAFFKGILLPLCEEGTCTLREATIIGSVLTKCSVPVLHASAAILKLAEIKYNGANSIFLRILISKKYALPYRVIDALVFHFLSFRTEHRPLPVLWHQCFLTFAEIYRSDISSEQRESLLELLRLRSHDLITPEIRRQLQTADCRDVEMDEPLPIP</sequence>
<dbReference type="Pfam" id="PF05291">
    <property type="entry name" value="Bystin"/>
    <property type="match status" value="1"/>
</dbReference>
<evidence type="ECO:0000313" key="3">
    <source>
        <dbReference type="EMBL" id="CAK8675962.1"/>
    </source>
</evidence>
<name>A0ABP0FCC2_CLALP</name>
<dbReference type="PANTHER" id="PTHR12821:SF0">
    <property type="entry name" value="BYSTIN"/>
    <property type="match status" value="1"/>
</dbReference>
<dbReference type="InterPro" id="IPR007955">
    <property type="entry name" value="Bystin"/>
</dbReference>
<proteinExistence type="inferred from homology"/>
<comment type="similarity">
    <text evidence="1">Belongs to the bystin family.</text>
</comment>
<evidence type="ECO:0000313" key="4">
    <source>
        <dbReference type="Proteomes" id="UP001642483"/>
    </source>
</evidence>
<feature type="region of interest" description="Disordered" evidence="2">
    <location>
        <begin position="1"/>
        <end position="51"/>
    </location>
</feature>
<organism evidence="3 4">
    <name type="scientific">Clavelina lepadiformis</name>
    <name type="common">Light-bulb sea squirt</name>
    <name type="synonym">Ascidia lepadiformis</name>
    <dbReference type="NCBI Taxonomy" id="159417"/>
    <lineage>
        <taxon>Eukaryota</taxon>
        <taxon>Metazoa</taxon>
        <taxon>Chordata</taxon>
        <taxon>Tunicata</taxon>
        <taxon>Ascidiacea</taxon>
        <taxon>Aplousobranchia</taxon>
        <taxon>Clavelinidae</taxon>
        <taxon>Clavelina</taxon>
    </lineage>
</organism>
<evidence type="ECO:0000256" key="1">
    <source>
        <dbReference type="ARBA" id="ARBA00007114"/>
    </source>
</evidence>
<dbReference type="PANTHER" id="PTHR12821">
    <property type="entry name" value="BYSTIN"/>
    <property type="match status" value="1"/>
</dbReference>
<gene>
    <name evidence="3" type="ORF">CVLEPA_LOCUS5479</name>
</gene>
<protein>
    <recommendedName>
        <fullName evidence="5">Bystin</fullName>
    </recommendedName>
</protein>